<proteinExistence type="predicted"/>
<sequence length="91" mass="10295">MERTFRAEDADGSVATTLFVGDTLEAVEIDRNCARGIRRLVDGETLDLGFVKRREMLFLFLIRDRPPVFHDIRSPVMLLTGDAARVSWRGG</sequence>
<reference evidence="1 2" key="1">
    <citation type="submission" date="2024-05" db="EMBL/GenBank/DDBJ databases">
        <title>Genome Sequence and Characterization of the New Strain Purple Sulfur Bacterium of Genus Thioalkalicoccus.</title>
        <authorList>
            <person name="Bryantseva I.A."/>
            <person name="Kyndt J.A."/>
            <person name="Imhoff J.F."/>
        </authorList>
    </citation>
    <scope>NUCLEOTIDE SEQUENCE [LARGE SCALE GENOMIC DNA]</scope>
    <source>
        <strain evidence="1 2">Um2</strain>
    </source>
</reference>
<organism evidence="1 2">
    <name type="scientific">Thioalkalicoccus limnaeus</name>
    <dbReference type="NCBI Taxonomy" id="120681"/>
    <lineage>
        <taxon>Bacteria</taxon>
        <taxon>Pseudomonadati</taxon>
        <taxon>Pseudomonadota</taxon>
        <taxon>Gammaproteobacteria</taxon>
        <taxon>Chromatiales</taxon>
        <taxon>Chromatiaceae</taxon>
        <taxon>Thioalkalicoccus</taxon>
    </lineage>
</organism>
<gene>
    <name evidence="1" type="ORF">ABC977_14685</name>
</gene>
<comment type="caution">
    <text evidence="1">The sequence shown here is derived from an EMBL/GenBank/DDBJ whole genome shotgun (WGS) entry which is preliminary data.</text>
</comment>
<keyword evidence="2" id="KW-1185">Reference proteome</keyword>
<dbReference type="Proteomes" id="UP001564408">
    <property type="component" value="Unassembled WGS sequence"/>
</dbReference>
<evidence type="ECO:0000313" key="2">
    <source>
        <dbReference type="Proteomes" id="UP001564408"/>
    </source>
</evidence>
<dbReference type="EMBL" id="JBDKXB010000025">
    <property type="protein sequence ID" value="MEY6433648.1"/>
    <property type="molecule type" value="Genomic_DNA"/>
</dbReference>
<name>A0ABV4BK12_9GAMM</name>
<evidence type="ECO:0000313" key="1">
    <source>
        <dbReference type="EMBL" id="MEY6433648.1"/>
    </source>
</evidence>
<dbReference type="RefSeq" id="WP_369668035.1">
    <property type="nucleotide sequence ID" value="NZ_JBDKXB010000025.1"/>
</dbReference>
<accession>A0ABV4BK12</accession>
<protein>
    <submittedName>
        <fullName evidence="1">Uncharacterized protein</fullName>
    </submittedName>
</protein>